<dbReference type="GO" id="GO:0045174">
    <property type="term" value="F:glutathione dehydrogenase (ascorbate) activity"/>
    <property type="evidence" value="ECO:0007669"/>
    <property type="project" value="UniProtKB-ARBA"/>
</dbReference>
<evidence type="ECO:0000313" key="5">
    <source>
        <dbReference type="EMBL" id="KAF7378585.1"/>
    </source>
</evidence>
<dbReference type="InterPro" id="IPR036249">
    <property type="entry name" value="Thioredoxin-like_sf"/>
</dbReference>
<dbReference type="Proteomes" id="UP000614350">
    <property type="component" value="Unassembled WGS sequence"/>
</dbReference>
<dbReference type="SFLD" id="SFLDG00358">
    <property type="entry name" value="Main_(cytGST)"/>
    <property type="match status" value="1"/>
</dbReference>
<evidence type="ECO:0000259" key="3">
    <source>
        <dbReference type="PROSITE" id="PS50404"/>
    </source>
</evidence>
<keyword evidence="6" id="KW-1185">Reference proteome</keyword>
<dbReference type="Gene3D" id="1.20.1050.10">
    <property type="match status" value="1"/>
</dbReference>
<dbReference type="EMBL" id="JACSEA010000025">
    <property type="protein sequence ID" value="KAF7378585.1"/>
    <property type="molecule type" value="Genomic_DNA"/>
</dbReference>
<feature type="domain" description="GST C-terminal" evidence="4">
    <location>
        <begin position="100"/>
        <end position="229"/>
    </location>
</feature>
<dbReference type="InterPro" id="IPR040079">
    <property type="entry name" value="Glutathione_S-Trfase"/>
</dbReference>
<dbReference type="InterPro" id="IPR036282">
    <property type="entry name" value="Glutathione-S-Trfase_C_sf"/>
</dbReference>
<evidence type="ECO:0000256" key="1">
    <source>
        <dbReference type="ARBA" id="ARBA00011067"/>
    </source>
</evidence>
<comment type="caution">
    <text evidence="5">The sequence shown here is derived from an EMBL/GenBank/DDBJ whole genome shotgun (WGS) entry which is preliminary data.</text>
</comment>
<dbReference type="InterPro" id="IPR010987">
    <property type="entry name" value="Glutathione-S-Trfase_C-like"/>
</dbReference>
<sequence>MSSLHLGKGSIKPAEIEGQARLYSMKFCPYAHRIRLILSIKKVPHDIVNINLKNKPEWYLEIHPEGKVPAFVDADGKVVVDSTEIANYIDKKYPLPELYHEETKSRDLELLEHYSKIIDIFSNCIHGKDSRTLHEIVDEISNLLEEFEDELKMRDTDFYGGNEPKMLDILMWPWIERAKSLSVIYKQPLNVNKQRFSKIMKWISEMRAQQFVQENACSYEKFGQLINEMKSSDVDFDAI</sequence>
<dbReference type="PROSITE" id="PS50404">
    <property type="entry name" value="GST_NTER"/>
    <property type="match status" value="1"/>
</dbReference>
<dbReference type="PRINTS" id="PR01625">
    <property type="entry name" value="GSTRNSFRASEO"/>
</dbReference>
<dbReference type="GO" id="GO:0004364">
    <property type="term" value="F:glutathione transferase activity"/>
    <property type="evidence" value="ECO:0007669"/>
    <property type="project" value="InterPro"/>
</dbReference>
<dbReference type="AlphaFoldDB" id="A0A834MM51"/>
<evidence type="ECO:0000313" key="6">
    <source>
        <dbReference type="Proteomes" id="UP000614350"/>
    </source>
</evidence>
<evidence type="ECO:0000256" key="2">
    <source>
        <dbReference type="ARBA" id="ARBA00023002"/>
    </source>
</evidence>
<dbReference type="FunFam" id="1.20.1050.10:FF:000009">
    <property type="entry name" value="Glutathione S-transferase omega-1"/>
    <property type="match status" value="1"/>
</dbReference>
<reference evidence="5" key="1">
    <citation type="journal article" date="2020" name="G3 (Bethesda)">
        <title>High-Quality Assemblies for Three Invasive Social Wasps from the &lt;i&gt;Vespula&lt;/i&gt; Genus.</title>
        <authorList>
            <person name="Harrop T.W.R."/>
            <person name="Guhlin J."/>
            <person name="McLaughlin G.M."/>
            <person name="Permina E."/>
            <person name="Stockwell P."/>
            <person name="Gilligan J."/>
            <person name="Le Lec M.F."/>
            <person name="Gruber M.A.M."/>
            <person name="Quinn O."/>
            <person name="Lovegrove M."/>
            <person name="Duncan E.J."/>
            <person name="Remnant E.J."/>
            <person name="Van Eeckhoven J."/>
            <person name="Graham B."/>
            <person name="Knapp R.A."/>
            <person name="Langford K.W."/>
            <person name="Kronenberg Z."/>
            <person name="Press M.O."/>
            <person name="Eacker S.M."/>
            <person name="Wilson-Rankin E.E."/>
            <person name="Purcell J."/>
            <person name="Lester P.J."/>
            <person name="Dearden P.K."/>
        </authorList>
    </citation>
    <scope>NUCLEOTIDE SEQUENCE</scope>
    <source>
        <strain evidence="5">Marl-1</strain>
    </source>
</reference>
<dbReference type="SUPFAM" id="SSF47616">
    <property type="entry name" value="GST C-terminal domain-like"/>
    <property type="match status" value="1"/>
</dbReference>
<dbReference type="InterPro" id="IPR050983">
    <property type="entry name" value="GST_Omega/HSP26"/>
</dbReference>
<evidence type="ECO:0000259" key="4">
    <source>
        <dbReference type="PROSITE" id="PS50405"/>
    </source>
</evidence>
<dbReference type="Gene3D" id="3.40.30.10">
    <property type="entry name" value="Glutaredoxin"/>
    <property type="match status" value="1"/>
</dbReference>
<dbReference type="GO" id="GO:0006749">
    <property type="term" value="P:glutathione metabolic process"/>
    <property type="evidence" value="ECO:0007669"/>
    <property type="project" value="TreeGrafter"/>
</dbReference>
<dbReference type="PROSITE" id="PS50405">
    <property type="entry name" value="GST_CTER"/>
    <property type="match status" value="1"/>
</dbReference>
<organism evidence="5 6">
    <name type="scientific">Vespula vulgaris</name>
    <name type="common">Yellow jacket</name>
    <name type="synonym">Wasp</name>
    <dbReference type="NCBI Taxonomy" id="7454"/>
    <lineage>
        <taxon>Eukaryota</taxon>
        <taxon>Metazoa</taxon>
        <taxon>Ecdysozoa</taxon>
        <taxon>Arthropoda</taxon>
        <taxon>Hexapoda</taxon>
        <taxon>Insecta</taxon>
        <taxon>Pterygota</taxon>
        <taxon>Neoptera</taxon>
        <taxon>Endopterygota</taxon>
        <taxon>Hymenoptera</taxon>
        <taxon>Apocrita</taxon>
        <taxon>Aculeata</taxon>
        <taxon>Vespoidea</taxon>
        <taxon>Vespidae</taxon>
        <taxon>Vespinae</taxon>
        <taxon>Vespula</taxon>
    </lineage>
</organism>
<dbReference type="PANTHER" id="PTHR43968">
    <property type="match status" value="1"/>
</dbReference>
<dbReference type="FunFam" id="3.40.30.10:FF:000123">
    <property type="entry name" value="Glutathione transferase o1"/>
    <property type="match status" value="1"/>
</dbReference>
<proteinExistence type="inferred from homology"/>
<gene>
    <name evidence="5" type="ORF">HZH66_015372</name>
</gene>
<dbReference type="SFLD" id="SFLDS00019">
    <property type="entry name" value="Glutathione_Transferase_(cytos"/>
    <property type="match status" value="1"/>
</dbReference>
<comment type="similarity">
    <text evidence="1">Belongs to the GST superfamily. Omega family.</text>
</comment>
<dbReference type="SUPFAM" id="SSF52833">
    <property type="entry name" value="Thioredoxin-like"/>
    <property type="match status" value="1"/>
</dbReference>
<accession>A0A834MM51</accession>
<name>A0A834MM51_VESVU</name>
<dbReference type="InterPro" id="IPR005442">
    <property type="entry name" value="GST_omega"/>
</dbReference>
<protein>
    <recommendedName>
        <fullName evidence="7">Glutathione S-transferase omega-1</fullName>
    </recommendedName>
</protein>
<dbReference type="GO" id="GO:0005737">
    <property type="term" value="C:cytoplasm"/>
    <property type="evidence" value="ECO:0007669"/>
    <property type="project" value="InterPro"/>
</dbReference>
<evidence type="ECO:0008006" key="7">
    <source>
        <dbReference type="Google" id="ProtNLM"/>
    </source>
</evidence>
<keyword evidence="2" id="KW-0560">Oxidoreductase</keyword>
<dbReference type="PANTHER" id="PTHR43968:SF6">
    <property type="entry name" value="GLUTATHIONE S-TRANSFERASE OMEGA"/>
    <property type="match status" value="1"/>
</dbReference>
<dbReference type="Pfam" id="PF13417">
    <property type="entry name" value="GST_N_3"/>
    <property type="match status" value="1"/>
</dbReference>
<feature type="domain" description="GST N-terminal" evidence="3">
    <location>
        <begin position="18"/>
        <end position="97"/>
    </location>
</feature>
<dbReference type="InterPro" id="IPR004045">
    <property type="entry name" value="Glutathione_S-Trfase_N"/>
</dbReference>